<dbReference type="SUPFAM" id="SSF51569">
    <property type="entry name" value="Aldolase"/>
    <property type="match status" value="1"/>
</dbReference>
<evidence type="ECO:0000256" key="3">
    <source>
        <dbReference type="PIRSR" id="PIRSR001365-1"/>
    </source>
</evidence>
<reference evidence="5" key="1">
    <citation type="submission" date="2009-07" db="EMBL/GenBank/DDBJ databases">
        <title>Complete genome sequence of Zobellia galactanivorans Dsij.</title>
        <authorList>
            <consortium name="Genoscope - CEA"/>
        </authorList>
    </citation>
    <scope>NUCLEOTIDE SEQUENCE [LARGE SCALE GENOMIC DNA]</scope>
    <source>
        <strain evidence="5">DSM 12802 / CCUG 47099 / CIP 106680 / NCIMB 13871 / Dsij</strain>
    </source>
</reference>
<dbReference type="InterPro" id="IPR002220">
    <property type="entry name" value="DapA-like"/>
</dbReference>
<name>G0L2N9_ZOBGA</name>
<protein>
    <submittedName>
        <fullName evidence="4">N-acetylneuraminate lyase</fullName>
        <ecNumber evidence="4">4.1.3.3</ecNumber>
    </submittedName>
</protein>
<dbReference type="InterPro" id="IPR013785">
    <property type="entry name" value="Aldolase_TIM"/>
</dbReference>
<evidence type="ECO:0000313" key="5">
    <source>
        <dbReference type="Proteomes" id="UP000008898"/>
    </source>
</evidence>
<feature type="active site" description="Schiff-base intermediate with substrate" evidence="3">
    <location>
        <position position="170"/>
    </location>
</feature>
<dbReference type="EC" id="4.1.3.3" evidence="4"/>
<dbReference type="HOGENOM" id="CLU_893997_0_0_10"/>
<dbReference type="Proteomes" id="UP000008898">
    <property type="component" value="Chromosome"/>
</dbReference>
<keyword evidence="1 2" id="KW-0456">Lyase</keyword>
<comment type="similarity">
    <text evidence="2">Belongs to the DapA family.</text>
</comment>
<organism evidence="4 5">
    <name type="scientific">Zobellia galactanivorans (strain DSM 12802 / CCUG 47099 / CIP 106680 / NCIMB 13871 / Dsij)</name>
    <dbReference type="NCBI Taxonomy" id="63186"/>
    <lineage>
        <taxon>Bacteria</taxon>
        <taxon>Pseudomonadati</taxon>
        <taxon>Bacteroidota</taxon>
        <taxon>Flavobacteriia</taxon>
        <taxon>Flavobacteriales</taxon>
        <taxon>Flavobacteriaceae</taxon>
        <taxon>Zobellia</taxon>
    </lineage>
</organism>
<dbReference type="GO" id="GO:0019262">
    <property type="term" value="P:N-acetylneuraminate catabolic process"/>
    <property type="evidence" value="ECO:0007669"/>
    <property type="project" value="TreeGrafter"/>
</dbReference>
<accession>G0L2N9</accession>
<dbReference type="PANTHER" id="PTHR42849">
    <property type="entry name" value="N-ACETYLNEURAMINATE LYASE"/>
    <property type="match status" value="1"/>
</dbReference>
<dbReference type="PANTHER" id="PTHR42849:SF1">
    <property type="entry name" value="N-ACETYLNEURAMINATE LYASE"/>
    <property type="match status" value="1"/>
</dbReference>
<dbReference type="SMART" id="SM01130">
    <property type="entry name" value="DHDPS"/>
    <property type="match status" value="1"/>
</dbReference>
<dbReference type="PATRIC" id="fig|63186.3.peg.1025"/>
<evidence type="ECO:0000313" key="4">
    <source>
        <dbReference type="EMBL" id="CAZ95100.1"/>
    </source>
</evidence>
<evidence type="ECO:0000256" key="2">
    <source>
        <dbReference type="PIRNR" id="PIRNR001365"/>
    </source>
</evidence>
<reference evidence="4 5" key="2">
    <citation type="journal article" date="2012" name="Environ. Microbiol.">
        <title>Characterization of the first alginolytic operons in a marine bacterium: from their emergence in marine Flavobacteriia to their independent transfers to marine Proteobacteria and human gut Bacteroides.</title>
        <authorList>
            <person name="Thomas F."/>
            <person name="Barbeyron T."/>
            <person name="Tonon T."/>
            <person name="Genicot S."/>
            <person name="Czjzek M."/>
            <person name="Michel G."/>
        </authorList>
    </citation>
    <scope>NUCLEOTIDE SEQUENCE [LARGE SCALE GENOMIC DNA]</scope>
    <source>
        <strain evidence="5">DSM 12802 / CCUG 47099 / CIP 106680 / NCIMB 13871 / Dsij</strain>
    </source>
</reference>
<dbReference type="PIRSF" id="PIRSF001365">
    <property type="entry name" value="DHDPS"/>
    <property type="match status" value="1"/>
</dbReference>
<keyword evidence="5" id="KW-1185">Reference proteome</keyword>
<gene>
    <name evidence="4" type="primary">nanA2</name>
    <name evidence="4" type="ordered locus">zobellia_1043</name>
</gene>
<feature type="active site" description="Proton donor/acceptor" evidence="3">
    <location>
        <position position="142"/>
    </location>
</feature>
<evidence type="ECO:0000256" key="1">
    <source>
        <dbReference type="ARBA" id="ARBA00023239"/>
    </source>
</evidence>
<dbReference type="GO" id="GO:0008747">
    <property type="term" value="F:N-acetylneuraminate lyase activity"/>
    <property type="evidence" value="ECO:0007669"/>
    <property type="project" value="UniProtKB-EC"/>
</dbReference>
<dbReference type="OrthoDB" id="9778880at2"/>
<dbReference type="RefSeq" id="WP_013992412.1">
    <property type="nucleotide sequence ID" value="NC_015844.1"/>
</dbReference>
<sequence>MKPLKFDGIKGNWATLILPINSDERIDYPLLSQEIDFLIDAGVDGIYSNGSAGEFYNITEDEFDMVSEILADKCNKASLNFQIGASHMSPITSIERLRRSVDLKPSAIQVILPDWFVPTNEESIVFLKKMEEVGNGIGLVLYNPPHAKKKLTIQDIDVLKENVAGLIGVKLAGGDSDWYALSKRISSKLSVFIPGHHLATGIKAGCHGAYSNMSCLNPVAAQNWYDNMISGKLDEALELEGRIIEFLDKYIVPLMLTEGYSNMAMDKLLMQIGGWLEFNPKLRWPYKGVDSDTVARIRPNAKKMIPEFFNIS</sequence>
<dbReference type="Gene3D" id="3.20.20.70">
    <property type="entry name" value="Aldolase class I"/>
    <property type="match status" value="1"/>
</dbReference>
<dbReference type="CDD" id="cd00408">
    <property type="entry name" value="DHDPS-like"/>
    <property type="match status" value="1"/>
</dbReference>
<dbReference type="Pfam" id="PF00701">
    <property type="entry name" value="DHDPS"/>
    <property type="match status" value="1"/>
</dbReference>
<proteinExistence type="inferred from homology"/>
<dbReference type="GO" id="GO:0005829">
    <property type="term" value="C:cytosol"/>
    <property type="evidence" value="ECO:0007669"/>
    <property type="project" value="TreeGrafter"/>
</dbReference>
<dbReference type="EMBL" id="FP476056">
    <property type="protein sequence ID" value="CAZ95100.1"/>
    <property type="molecule type" value="Genomic_DNA"/>
</dbReference>
<dbReference type="KEGG" id="zga:ZOBELLIA_1043"/>
<dbReference type="AlphaFoldDB" id="G0L2N9"/>
<dbReference type="STRING" id="63186.ZOBELLIA_1043"/>